<keyword evidence="7" id="KW-1015">Disulfide bond</keyword>
<protein>
    <recommendedName>
        <fullName evidence="9">limulus clotting factor C</fullName>
        <ecNumber evidence="9">3.4.21.84</ecNumber>
    </recommendedName>
</protein>
<evidence type="ECO:0000256" key="11">
    <source>
        <dbReference type="SAM" id="SignalP"/>
    </source>
</evidence>
<feature type="domain" description="Peptidase S1" evidence="12">
    <location>
        <begin position="160"/>
        <end position="390"/>
    </location>
</feature>
<evidence type="ECO:0000259" key="12">
    <source>
        <dbReference type="PROSITE" id="PS50240"/>
    </source>
</evidence>
<evidence type="ECO:0000256" key="10">
    <source>
        <dbReference type="RuleBase" id="RU363034"/>
    </source>
</evidence>
<organism evidence="13">
    <name type="scientific">Oncocephalus sp</name>
    <dbReference type="NCBI Taxonomy" id="2944721"/>
    <lineage>
        <taxon>Eukaryota</taxon>
        <taxon>Metazoa</taxon>
        <taxon>Ecdysozoa</taxon>
        <taxon>Arthropoda</taxon>
        <taxon>Hexapoda</taxon>
        <taxon>Insecta</taxon>
        <taxon>Pterygota</taxon>
        <taxon>Neoptera</taxon>
        <taxon>Paraneoptera</taxon>
        <taxon>Hemiptera</taxon>
        <taxon>Heteroptera</taxon>
        <taxon>Panheteroptera</taxon>
        <taxon>Cimicomorpha</taxon>
        <taxon>Reduviidae</taxon>
        <taxon>Stenopodainae</taxon>
        <taxon>Oncocephalus</taxon>
    </lineage>
</organism>
<evidence type="ECO:0000256" key="8">
    <source>
        <dbReference type="ARBA" id="ARBA00052079"/>
    </source>
</evidence>
<evidence type="ECO:0000256" key="3">
    <source>
        <dbReference type="ARBA" id="ARBA00022729"/>
    </source>
</evidence>
<feature type="signal peptide" evidence="11">
    <location>
        <begin position="1"/>
        <end position="18"/>
    </location>
</feature>
<dbReference type="FunFam" id="2.40.10.10:FF:000120">
    <property type="entry name" value="Putative serine protease"/>
    <property type="match status" value="1"/>
</dbReference>
<evidence type="ECO:0000256" key="6">
    <source>
        <dbReference type="ARBA" id="ARBA00022825"/>
    </source>
</evidence>
<sequence length="398" mass="44235">MRAFGVVICLGFIACSMANLIQVPSESKPIVLMPQTGPGVVETRFDLQACTGCKMVLTCAFQIYSCRLTKIAVYDGLEVTEHCPETNPYVFRNSWKSVMTVSFANAASRLGAFCQVVATRRYLDLPQMVVDSSEQGLLHNMPRSPNTCDCGWVNRSPRRIVRGKETEPNQLPYQAQLITADTKFGFCGGSIISVRHVLTAAHCTEPHKERQLAVRLGGHDILKRTSVIQEILIAKTYEHENYNTRTHENDIAILELVKDILFNTLVGPICLPNFQTVLNYGQTLKVSGWGRNENGKSTRVLMATNLNVMEPEVCETVYRQFVRGTQVCTYHPNTDSCQGDSGGPLAAHDPRTDRWYLAACVSFGTACTFSDPAVNTNIQAFLRWIQSITRGLECLLPS</sequence>
<dbReference type="PANTHER" id="PTHR24252">
    <property type="entry name" value="ACROSIN-RELATED"/>
    <property type="match status" value="1"/>
</dbReference>
<evidence type="ECO:0000256" key="1">
    <source>
        <dbReference type="ARBA" id="ARBA00022659"/>
    </source>
</evidence>
<accession>A0AB38ZEI2</accession>
<dbReference type="PROSITE" id="PS00134">
    <property type="entry name" value="TRYPSIN_HIS"/>
    <property type="match status" value="1"/>
</dbReference>
<dbReference type="InterPro" id="IPR009003">
    <property type="entry name" value="Peptidase_S1_PA"/>
</dbReference>
<evidence type="ECO:0000313" key="13">
    <source>
        <dbReference type="EMBL" id="WXI02678.1"/>
    </source>
</evidence>
<keyword evidence="5" id="KW-0353">Hemolymph clotting</keyword>
<dbReference type="InterPro" id="IPR001314">
    <property type="entry name" value="Peptidase_S1A"/>
</dbReference>
<dbReference type="AlphaFoldDB" id="A0AB38ZEI2"/>
<comment type="catalytic activity">
    <reaction evidence="8">
        <text>Selective cleavage of 103-Arg-|-Ser-104 and 124-Ile-|-Ile-125 bonds in Limulus clotting factor B to form activated factor B. Cleavage of -Pro-Arg-|-Xaa- bonds in synthetic substrates.</text>
        <dbReference type="EC" id="3.4.21.84"/>
    </reaction>
</comment>
<dbReference type="Pfam" id="PF00089">
    <property type="entry name" value="Trypsin"/>
    <property type="match status" value="1"/>
</dbReference>
<dbReference type="GO" id="GO:0042381">
    <property type="term" value="P:hemolymph coagulation"/>
    <property type="evidence" value="ECO:0007669"/>
    <property type="project" value="UniProtKB-KW"/>
</dbReference>
<dbReference type="SMART" id="SM00020">
    <property type="entry name" value="Tryp_SPc"/>
    <property type="match status" value="1"/>
</dbReference>
<evidence type="ECO:0000256" key="2">
    <source>
        <dbReference type="ARBA" id="ARBA00022670"/>
    </source>
</evidence>
<proteinExistence type="evidence at transcript level"/>
<keyword evidence="6 10" id="KW-0720">Serine protease</keyword>
<dbReference type="GO" id="GO:0004252">
    <property type="term" value="F:serine-type endopeptidase activity"/>
    <property type="evidence" value="ECO:0007669"/>
    <property type="project" value="InterPro"/>
</dbReference>
<keyword evidence="1" id="KW-0768">Sushi</keyword>
<dbReference type="PANTHER" id="PTHR24252:SF7">
    <property type="entry name" value="HYALIN"/>
    <property type="match status" value="1"/>
</dbReference>
<dbReference type="InterPro" id="IPR018114">
    <property type="entry name" value="TRYPSIN_HIS"/>
</dbReference>
<evidence type="ECO:0000256" key="4">
    <source>
        <dbReference type="ARBA" id="ARBA00022801"/>
    </source>
</evidence>
<dbReference type="CDD" id="cd00190">
    <property type="entry name" value="Tryp_SPc"/>
    <property type="match status" value="1"/>
</dbReference>
<dbReference type="PROSITE" id="PS51257">
    <property type="entry name" value="PROKAR_LIPOPROTEIN"/>
    <property type="match status" value="1"/>
</dbReference>
<dbReference type="EMBL" id="PP517428">
    <property type="protein sequence ID" value="WXI02678.1"/>
    <property type="molecule type" value="mRNA"/>
</dbReference>
<dbReference type="EC" id="3.4.21.84" evidence="9"/>
<dbReference type="GO" id="GO:0006508">
    <property type="term" value="P:proteolysis"/>
    <property type="evidence" value="ECO:0007669"/>
    <property type="project" value="UniProtKB-KW"/>
</dbReference>
<feature type="chain" id="PRO_5044349999" description="limulus clotting factor C" evidence="11">
    <location>
        <begin position="19"/>
        <end position="398"/>
    </location>
</feature>
<dbReference type="Gene3D" id="2.40.10.10">
    <property type="entry name" value="Trypsin-like serine proteases"/>
    <property type="match status" value="1"/>
</dbReference>
<dbReference type="InterPro" id="IPR001254">
    <property type="entry name" value="Trypsin_dom"/>
</dbReference>
<evidence type="ECO:0000256" key="5">
    <source>
        <dbReference type="ARBA" id="ARBA00022820"/>
    </source>
</evidence>
<dbReference type="PRINTS" id="PR00722">
    <property type="entry name" value="CHYMOTRYPSIN"/>
</dbReference>
<dbReference type="InterPro" id="IPR033116">
    <property type="entry name" value="TRYPSIN_SER"/>
</dbReference>
<dbReference type="InterPro" id="IPR043504">
    <property type="entry name" value="Peptidase_S1_PA_chymotrypsin"/>
</dbReference>
<keyword evidence="2 10" id="KW-0645">Protease</keyword>
<keyword evidence="4 10" id="KW-0378">Hydrolase</keyword>
<keyword evidence="3 11" id="KW-0732">Signal</keyword>
<dbReference type="SUPFAM" id="SSF50494">
    <property type="entry name" value="Trypsin-like serine proteases"/>
    <property type="match status" value="1"/>
</dbReference>
<reference evidence="13" key="1">
    <citation type="submission" date="2024-03" db="EMBL/GenBank/DDBJ databases">
        <title>Venom adaptation and exaptation during the trophic switch to blood-feeding by kissing bugs (Reduviidae: Triatominae).</title>
        <authorList>
            <person name="Zdenek C.N."/>
            <person name="Cardoso F.C."/>
            <person name="Robinson S.D."/>
            <person name="Mercedes R.S."/>
            <person name="Raidjoe E.R."/>
            <person name="Hernandez-Vargas M.J."/>
            <person name="Jin J."/>
            <person name="Corzo G."/>
            <person name="Vetter I."/>
            <person name="King G.F."/>
            <person name="Fry B.G."/>
            <person name="Walker A."/>
        </authorList>
    </citation>
    <scope>NUCLEOTIDE SEQUENCE</scope>
</reference>
<dbReference type="PROSITE" id="PS50240">
    <property type="entry name" value="TRYPSIN_DOM"/>
    <property type="match status" value="1"/>
</dbReference>
<evidence type="ECO:0000256" key="9">
    <source>
        <dbReference type="ARBA" id="ARBA00066707"/>
    </source>
</evidence>
<dbReference type="PROSITE" id="PS00135">
    <property type="entry name" value="TRYPSIN_SER"/>
    <property type="match status" value="1"/>
</dbReference>
<evidence type="ECO:0000256" key="7">
    <source>
        <dbReference type="ARBA" id="ARBA00023157"/>
    </source>
</evidence>
<name>A0AB38ZEI2_9HEMI</name>